<evidence type="ECO:0000313" key="2">
    <source>
        <dbReference type="WBParaSite" id="JU765_v2.g11035.t1"/>
    </source>
</evidence>
<dbReference type="WBParaSite" id="JU765_v2.g11035.t1">
    <property type="protein sequence ID" value="JU765_v2.g11035.t1"/>
    <property type="gene ID" value="JU765_v2.g11035"/>
</dbReference>
<accession>A0AC34PXQ8</accession>
<sequence length="250" mass="27166">MLDTRWLILLGSILLPMCSALMLNESKTYALQVPDNGFFTFIICGNDTEMTKICYDGKAKNNEHHSCQNKDFCGIQAIKIPGNDFVLVSFGGGSGHLNETCAKLRVNKHKQVALNGVQKVTDGTCTWNATDDGKLLVDVTLSKDFTVEVENAVLYQEVKTQKAGLLAGHLDWIFPVGIVMGILIVGSTAAVLIFCLCCKKKKQPKVGKQPSLATIPPEKLMAKEGSVKSKEKSIKCVGPTTLLVKEQSSC</sequence>
<organism evidence="1 2">
    <name type="scientific">Panagrolaimus sp. JU765</name>
    <dbReference type="NCBI Taxonomy" id="591449"/>
    <lineage>
        <taxon>Eukaryota</taxon>
        <taxon>Metazoa</taxon>
        <taxon>Ecdysozoa</taxon>
        <taxon>Nematoda</taxon>
        <taxon>Chromadorea</taxon>
        <taxon>Rhabditida</taxon>
        <taxon>Tylenchina</taxon>
        <taxon>Panagrolaimomorpha</taxon>
        <taxon>Panagrolaimoidea</taxon>
        <taxon>Panagrolaimidae</taxon>
        <taxon>Panagrolaimus</taxon>
    </lineage>
</organism>
<evidence type="ECO:0000313" key="1">
    <source>
        <dbReference type="Proteomes" id="UP000887576"/>
    </source>
</evidence>
<reference evidence="2" key="1">
    <citation type="submission" date="2022-11" db="UniProtKB">
        <authorList>
            <consortium name="WormBaseParasite"/>
        </authorList>
    </citation>
    <scope>IDENTIFICATION</scope>
</reference>
<protein>
    <submittedName>
        <fullName evidence="2">Uncharacterized protein</fullName>
    </submittedName>
</protein>
<proteinExistence type="predicted"/>
<dbReference type="Proteomes" id="UP000887576">
    <property type="component" value="Unplaced"/>
</dbReference>
<name>A0AC34PXQ8_9BILA</name>